<dbReference type="GO" id="GO:0016491">
    <property type="term" value="F:oxidoreductase activity"/>
    <property type="evidence" value="ECO:0007669"/>
    <property type="project" value="UniProtKB-KW"/>
</dbReference>
<comment type="caution">
    <text evidence="3">The sequence shown here is derived from an EMBL/GenBank/DDBJ whole genome shotgun (WGS) entry which is preliminary data.</text>
</comment>
<keyword evidence="1" id="KW-0285">Flavoprotein</keyword>
<evidence type="ECO:0000256" key="1">
    <source>
        <dbReference type="ARBA" id="ARBA00022630"/>
    </source>
</evidence>
<keyword evidence="2" id="KW-0560">Oxidoreductase</keyword>
<dbReference type="Proteomes" id="UP000011693">
    <property type="component" value="Unassembled WGS sequence"/>
</dbReference>
<dbReference type="RefSeq" id="WP_006168701.1">
    <property type="nucleotide sequence ID" value="NZ_AOIN01000086.1"/>
</dbReference>
<evidence type="ECO:0000256" key="2">
    <source>
        <dbReference type="ARBA" id="ARBA00023002"/>
    </source>
</evidence>
<evidence type="ECO:0000313" key="3">
    <source>
        <dbReference type="EMBL" id="ELY96108.1"/>
    </source>
</evidence>
<dbReference type="PATRIC" id="fig|1227492.4.peg.3195"/>
<dbReference type="SUPFAM" id="SSF51905">
    <property type="entry name" value="FAD/NAD(P)-binding domain"/>
    <property type="match status" value="1"/>
</dbReference>
<dbReference type="EMBL" id="AOIN01000086">
    <property type="protein sequence ID" value="ELY96108.1"/>
    <property type="molecule type" value="Genomic_DNA"/>
</dbReference>
<gene>
    <name evidence="3" type="ORF">C482_16068</name>
</gene>
<reference evidence="3 4" key="1">
    <citation type="journal article" date="2014" name="PLoS Genet.">
        <title>Phylogenetically driven sequencing of extremely halophilic archaea reveals strategies for static and dynamic osmo-response.</title>
        <authorList>
            <person name="Becker E.A."/>
            <person name="Seitzer P.M."/>
            <person name="Tritt A."/>
            <person name="Larsen D."/>
            <person name="Krusor M."/>
            <person name="Yao A.I."/>
            <person name="Wu D."/>
            <person name="Madern D."/>
            <person name="Eisen J.A."/>
            <person name="Darling A.E."/>
            <person name="Facciotti M.T."/>
        </authorList>
    </citation>
    <scope>NUCLEOTIDE SEQUENCE [LARGE SCALE GENOMIC DNA]</scope>
    <source>
        <strain evidence="3 4">JCM 10990</strain>
    </source>
</reference>
<dbReference type="AlphaFoldDB" id="M0AFJ1"/>
<proteinExistence type="predicted"/>
<dbReference type="Gene3D" id="3.50.50.60">
    <property type="entry name" value="FAD/NAD(P)-binding domain"/>
    <property type="match status" value="1"/>
</dbReference>
<protein>
    <submittedName>
        <fullName evidence="3">Thioredoxin reductase</fullName>
    </submittedName>
</protein>
<keyword evidence="4" id="KW-1185">Reference proteome</keyword>
<dbReference type="PRINTS" id="PR00469">
    <property type="entry name" value="PNDRDTASEII"/>
</dbReference>
<dbReference type="STRING" id="1227492.C482_16068"/>
<accession>M0AFJ1</accession>
<dbReference type="OrthoDB" id="214187at2157"/>
<sequence length="285" mass="32065">MDTLHELRDQPETTEYDLVVVGGGASGLTAAMFAARYGLDTLVFDSGSSAIRRSYSIENYLGFLAVKPETFLRLGRAHARYEGVELVDDLVTVIEERDGRFRVRTENNTSVNASSILAASAYNADYLTGLNNGTFHNKGEHPVDCDEATGRTCVDGLYVAGWLSGQPHQVLIAAGHGARVAKSVIRDRRLEQGYWEGIADYWDWSVEVGTYGDETWHDRIDEWIDSTLPEDHAISDERIERVREAVKEERLAFECSPAEREARMEDTRQLRKVLFETEERAPRTS</sequence>
<dbReference type="PANTHER" id="PTHR48105">
    <property type="entry name" value="THIOREDOXIN REDUCTASE 1-RELATED-RELATED"/>
    <property type="match status" value="1"/>
</dbReference>
<name>M0AFJ1_9EURY</name>
<dbReference type="InterPro" id="IPR050097">
    <property type="entry name" value="Ferredoxin-NADP_redctase_2"/>
</dbReference>
<evidence type="ECO:0000313" key="4">
    <source>
        <dbReference type="Proteomes" id="UP000011693"/>
    </source>
</evidence>
<dbReference type="InterPro" id="IPR036188">
    <property type="entry name" value="FAD/NAD-bd_sf"/>
</dbReference>
<organism evidence="3 4">
    <name type="scientific">Natrialba chahannaoensis JCM 10990</name>
    <dbReference type="NCBI Taxonomy" id="1227492"/>
    <lineage>
        <taxon>Archaea</taxon>
        <taxon>Methanobacteriati</taxon>
        <taxon>Methanobacteriota</taxon>
        <taxon>Stenosarchaea group</taxon>
        <taxon>Halobacteria</taxon>
        <taxon>Halobacteriales</taxon>
        <taxon>Natrialbaceae</taxon>
        <taxon>Natrialba</taxon>
    </lineage>
</organism>
<dbReference type="Pfam" id="PF13738">
    <property type="entry name" value="Pyr_redox_3"/>
    <property type="match status" value="1"/>
</dbReference>